<keyword evidence="3" id="KW-1185">Reference proteome</keyword>
<evidence type="ECO:0000313" key="2">
    <source>
        <dbReference type="EMBL" id="KAF5772771.1"/>
    </source>
</evidence>
<dbReference type="Gramene" id="mRNA:HanXRQr2_Chr13g0581131">
    <property type="protein sequence ID" value="CDS:HanXRQr2_Chr13g0581131.1"/>
    <property type="gene ID" value="HanXRQr2_Chr13g0581131"/>
</dbReference>
<organism evidence="2 3">
    <name type="scientific">Helianthus annuus</name>
    <name type="common">Common sunflower</name>
    <dbReference type="NCBI Taxonomy" id="4232"/>
    <lineage>
        <taxon>Eukaryota</taxon>
        <taxon>Viridiplantae</taxon>
        <taxon>Streptophyta</taxon>
        <taxon>Embryophyta</taxon>
        <taxon>Tracheophyta</taxon>
        <taxon>Spermatophyta</taxon>
        <taxon>Magnoliopsida</taxon>
        <taxon>eudicotyledons</taxon>
        <taxon>Gunneridae</taxon>
        <taxon>Pentapetalae</taxon>
        <taxon>asterids</taxon>
        <taxon>campanulids</taxon>
        <taxon>Asterales</taxon>
        <taxon>Asteraceae</taxon>
        <taxon>Asteroideae</taxon>
        <taxon>Heliantheae alliance</taxon>
        <taxon>Heliantheae</taxon>
        <taxon>Helianthus</taxon>
    </lineage>
</organism>
<evidence type="ECO:0000313" key="3">
    <source>
        <dbReference type="Proteomes" id="UP000215914"/>
    </source>
</evidence>
<feature type="region of interest" description="Disordered" evidence="1">
    <location>
        <begin position="33"/>
        <end position="59"/>
    </location>
</feature>
<dbReference type="AlphaFoldDB" id="A0A9K3EFN9"/>
<accession>A0A9K3EFN9</accession>
<dbReference type="Proteomes" id="UP000215914">
    <property type="component" value="Unassembled WGS sequence"/>
</dbReference>
<name>A0A9K3EFN9_HELAN</name>
<dbReference type="EMBL" id="MNCJ02000328">
    <property type="protein sequence ID" value="KAF5772771.1"/>
    <property type="molecule type" value="Genomic_DNA"/>
</dbReference>
<proteinExistence type="predicted"/>
<protein>
    <submittedName>
        <fullName evidence="2">Uncharacterized protein</fullName>
    </submittedName>
</protein>
<reference evidence="2" key="1">
    <citation type="journal article" date="2017" name="Nature">
        <title>The sunflower genome provides insights into oil metabolism, flowering and Asterid evolution.</title>
        <authorList>
            <person name="Badouin H."/>
            <person name="Gouzy J."/>
            <person name="Grassa C.J."/>
            <person name="Murat F."/>
            <person name="Staton S.E."/>
            <person name="Cottret L."/>
            <person name="Lelandais-Briere C."/>
            <person name="Owens G.L."/>
            <person name="Carrere S."/>
            <person name="Mayjonade B."/>
            <person name="Legrand L."/>
            <person name="Gill N."/>
            <person name="Kane N.C."/>
            <person name="Bowers J.E."/>
            <person name="Hubner S."/>
            <person name="Bellec A."/>
            <person name="Berard A."/>
            <person name="Berges H."/>
            <person name="Blanchet N."/>
            <person name="Boniface M.C."/>
            <person name="Brunel D."/>
            <person name="Catrice O."/>
            <person name="Chaidir N."/>
            <person name="Claudel C."/>
            <person name="Donnadieu C."/>
            <person name="Faraut T."/>
            <person name="Fievet G."/>
            <person name="Helmstetter N."/>
            <person name="King M."/>
            <person name="Knapp S.J."/>
            <person name="Lai Z."/>
            <person name="Le Paslier M.C."/>
            <person name="Lippi Y."/>
            <person name="Lorenzon L."/>
            <person name="Mandel J.R."/>
            <person name="Marage G."/>
            <person name="Marchand G."/>
            <person name="Marquand E."/>
            <person name="Bret-Mestries E."/>
            <person name="Morien E."/>
            <person name="Nambeesan S."/>
            <person name="Nguyen T."/>
            <person name="Pegot-Espagnet P."/>
            <person name="Pouilly N."/>
            <person name="Raftis F."/>
            <person name="Sallet E."/>
            <person name="Schiex T."/>
            <person name="Thomas J."/>
            <person name="Vandecasteele C."/>
            <person name="Vares D."/>
            <person name="Vear F."/>
            <person name="Vautrin S."/>
            <person name="Crespi M."/>
            <person name="Mangin B."/>
            <person name="Burke J.M."/>
            <person name="Salse J."/>
            <person name="Munos S."/>
            <person name="Vincourt P."/>
            <person name="Rieseberg L.H."/>
            <person name="Langlade N.B."/>
        </authorList>
    </citation>
    <scope>NUCLEOTIDE SEQUENCE</scope>
    <source>
        <tissue evidence="2">Leaves</tissue>
    </source>
</reference>
<reference evidence="2" key="2">
    <citation type="submission" date="2020-06" db="EMBL/GenBank/DDBJ databases">
        <title>Helianthus annuus Genome sequencing and assembly Release 2.</title>
        <authorList>
            <person name="Gouzy J."/>
            <person name="Langlade N."/>
            <person name="Munos S."/>
        </authorList>
    </citation>
    <scope>NUCLEOTIDE SEQUENCE</scope>
    <source>
        <tissue evidence="2">Leaves</tissue>
    </source>
</reference>
<evidence type="ECO:0000256" key="1">
    <source>
        <dbReference type="SAM" id="MobiDB-lite"/>
    </source>
</evidence>
<gene>
    <name evidence="2" type="ORF">HanXRQr2_Chr13g0581131</name>
</gene>
<sequence length="59" mass="7070">MRAESFKEKRREDQTQYIYNFQKFWVKFTLQSEKTRGRQGPSGPKQYSANASPRILKNI</sequence>
<comment type="caution">
    <text evidence="2">The sequence shown here is derived from an EMBL/GenBank/DDBJ whole genome shotgun (WGS) entry which is preliminary data.</text>
</comment>